<evidence type="ECO:0000313" key="2">
    <source>
        <dbReference type="EMBL" id="VDK43815.1"/>
    </source>
</evidence>
<dbReference type="Proteomes" id="UP000267096">
    <property type="component" value="Unassembled WGS sequence"/>
</dbReference>
<accession>A0A0M3JTE4</accession>
<dbReference type="PANTHER" id="PTHR47163:SF2">
    <property type="entry name" value="SI:DKEY-17M8.2"/>
    <property type="match status" value="1"/>
</dbReference>
<proteinExistence type="predicted"/>
<dbReference type="WBParaSite" id="ASIM_0001129601-mRNA-1">
    <property type="protein sequence ID" value="ASIM_0001129601-mRNA-1"/>
    <property type="gene ID" value="ASIM_0001129601"/>
</dbReference>
<evidence type="ECO:0000313" key="3">
    <source>
        <dbReference type="Proteomes" id="UP000267096"/>
    </source>
</evidence>
<feature type="domain" description="ISXO2-like transposase" evidence="1">
    <location>
        <begin position="143"/>
        <end position="281"/>
    </location>
</feature>
<dbReference type="SMART" id="SM01126">
    <property type="entry name" value="DDE_Tnp_IS1595"/>
    <property type="match status" value="1"/>
</dbReference>
<dbReference type="PANTHER" id="PTHR47163">
    <property type="entry name" value="DDE_TNP_IS1595 DOMAIN-CONTAINING PROTEIN"/>
    <property type="match status" value="1"/>
</dbReference>
<reference evidence="2 3" key="2">
    <citation type="submission" date="2018-11" db="EMBL/GenBank/DDBJ databases">
        <authorList>
            <consortium name="Pathogen Informatics"/>
        </authorList>
    </citation>
    <scope>NUCLEOTIDE SEQUENCE [LARGE SCALE GENOMIC DNA]</scope>
</reference>
<sequence length="301" mass="35200">MEALKGLKLRDLYRIVNQPNEEFDAFLQNLGLLPRGKTCECGYNMSLGFKDKNKRSPIFRCFKAGCRKNKGFFVGTFFEQSRLTTKEVFELSYFWTRNNYTQEEIAFQMEREDGTSLSTQTITDWNNSFRDIAVEYCVNHPAKLGGTDRTVEIDETIIAKRRYGRGRDVREQLIFFGVDVESGDCFLVRVSDRSAATLLPIIQEHILPGTTVVSDDWATYRQLQSVQSPNSMFNFVNPETYACMNRNESLWHKFKSSHKSRYGTHRSLLSAYVEEYVWRKRFRGPDAFYELWNQIKTLYPC</sequence>
<evidence type="ECO:0000259" key="1">
    <source>
        <dbReference type="SMART" id="SM01126"/>
    </source>
</evidence>
<keyword evidence="3" id="KW-1185">Reference proteome</keyword>
<protein>
    <submittedName>
        <fullName evidence="4">DDE_Tnp_IS1595 domain-containing protein</fullName>
    </submittedName>
</protein>
<reference evidence="4" key="1">
    <citation type="submission" date="2017-02" db="UniProtKB">
        <authorList>
            <consortium name="WormBaseParasite"/>
        </authorList>
    </citation>
    <scope>IDENTIFICATION</scope>
</reference>
<gene>
    <name evidence="2" type="ORF">ASIM_LOCUS10854</name>
</gene>
<dbReference type="AlphaFoldDB" id="A0A0M3JTE4"/>
<dbReference type="InterPro" id="IPR024445">
    <property type="entry name" value="Tnp_ISXO2-like"/>
</dbReference>
<evidence type="ECO:0000313" key="4">
    <source>
        <dbReference type="WBParaSite" id="ASIM_0001129601-mRNA-1"/>
    </source>
</evidence>
<name>A0A0M3JTE4_ANISI</name>
<dbReference type="EMBL" id="UYRR01031022">
    <property type="protein sequence ID" value="VDK43815.1"/>
    <property type="molecule type" value="Genomic_DNA"/>
</dbReference>
<dbReference type="Pfam" id="PF12762">
    <property type="entry name" value="DDE_Tnp_IS1595"/>
    <property type="match status" value="1"/>
</dbReference>
<organism evidence="4">
    <name type="scientific">Anisakis simplex</name>
    <name type="common">Herring worm</name>
    <dbReference type="NCBI Taxonomy" id="6269"/>
    <lineage>
        <taxon>Eukaryota</taxon>
        <taxon>Metazoa</taxon>
        <taxon>Ecdysozoa</taxon>
        <taxon>Nematoda</taxon>
        <taxon>Chromadorea</taxon>
        <taxon>Rhabditida</taxon>
        <taxon>Spirurina</taxon>
        <taxon>Ascaridomorpha</taxon>
        <taxon>Ascaridoidea</taxon>
        <taxon>Anisakidae</taxon>
        <taxon>Anisakis</taxon>
        <taxon>Anisakis simplex complex</taxon>
    </lineage>
</organism>
<dbReference type="OrthoDB" id="5809873at2759"/>
<dbReference type="InterPro" id="IPR053164">
    <property type="entry name" value="IS1016-like_transposase"/>
</dbReference>